<feature type="transmembrane region" description="Helical" evidence="1">
    <location>
        <begin position="115"/>
        <end position="135"/>
    </location>
</feature>
<protein>
    <recommendedName>
        <fullName evidence="4">DUF3592 domain-containing protein</fullName>
    </recommendedName>
</protein>
<keyword evidence="3" id="KW-1185">Reference proteome</keyword>
<evidence type="ECO:0000313" key="2">
    <source>
        <dbReference type="EMBL" id="RYU80728.1"/>
    </source>
</evidence>
<dbReference type="EMBL" id="SEWE01000012">
    <property type="protein sequence ID" value="RYU80728.1"/>
    <property type="molecule type" value="Genomic_DNA"/>
</dbReference>
<keyword evidence="1" id="KW-0812">Transmembrane</keyword>
<proteinExistence type="predicted"/>
<dbReference type="Proteomes" id="UP000294155">
    <property type="component" value="Unassembled WGS sequence"/>
</dbReference>
<reference evidence="2 3" key="1">
    <citation type="submission" date="2019-02" db="EMBL/GenBank/DDBJ databases">
        <title>Bacterial novel species isolated from soil.</title>
        <authorList>
            <person name="Jung H.-Y."/>
        </authorList>
    </citation>
    <scope>NUCLEOTIDE SEQUENCE [LARGE SCALE GENOMIC DNA]</scope>
    <source>
        <strain evidence="2 3">1-3-3-3</strain>
    </source>
</reference>
<dbReference type="RefSeq" id="WP_129920560.1">
    <property type="nucleotide sequence ID" value="NZ_SEWE01000012.1"/>
</dbReference>
<evidence type="ECO:0000256" key="1">
    <source>
        <dbReference type="SAM" id="Phobius"/>
    </source>
</evidence>
<accession>A0A4V1ZAW5</accession>
<evidence type="ECO:0000313" key="3">
    <source>
        <dbReference type="Proteomes" id="UP000294155"/>
    </source>
</evidence>
<gene>
    <name evidence="2" type="ORF">EWM57_07695</name>
</gene>
<organism evidence="2 3">
    <name type="scientific">Hymenobacter persicinus</name>
    <dbReference type="NCBI Taxonomy" id="2025506"/>
    <lineage>
        <taxon>Bacteria</taxon>
        <taxon>Pseudomonadati</taxon>
        <taxon>Bacteroidota</taxon>
        <taxon>Cytophagia</taxon>
        <taxon>Cytophagales</taxon>
        <taxon>Hymenobacteraceae</taxon>
        <taxon>Hymenobacter</taxon>
    </lineage>
</organism>
<evidence type="ECO:0008006" key="4">
    <source>
        <dbReference type="Google" id="ProtNLM"/>
    </source>
</evidence>
<dbReference type="AlphaFoldDB" id="A0A4V1ZAW5"/>
<name>A0A4V1ZAW5_9BACT</name>
<keyword evidence="1" id="KW-1133">Transmembrane helix</keyword>
<keyword evidence="1" id="KW-0472">Membrane</keyword>
<comment type="caution">
    <text evidence="2">The sequence shown here is derived from an EMBL/GenBank/DDBJ whole genome shotgun (WGS) entry which is preliminary data.</text>
</comment>
<sequence length="151" mass="17419">MRQDSSFALWGRAWLLVPLSVVLAASVSWKAWQRWQILHGTRAAAHVYQKLGKDGSGSSGKYHLIVKYDHPQGREFYARVETDRSTHHDLALDAPVEVCYHLDHQQALLADEWSLSAKLLCLLLISLFLLHDGWGANHRWRHRRRDGYLPD</sequence>
<dbReference type="OrthoDB" id="885475at2"/>